<evidence type="ECO:0000256" key="3">
    <source>
        <dbReference type="SAM" id="MobiDB-lite"/>
    </source>
</evidence>
<evidence type="ECO:0000256" key="1">
    <source>
        <dbReference type="ARBA" id="ARBA00010807"/>
    </source>
</evidence>
<proteinExistence type="inferred from homology"/>
<feature type="region of interest" description="Disordered" evidence="3">
    <location>
        <begin position="402"/>
        <end position="431"/>
    </location>
</feature>
<dbReference type="PANTHER" id="PTHR15919">
    <property type="entry name" value="DAPPER-RELATED"/>
    <property type="match status" value="1"/>
</dbReference>
<name>A0AAW0PF86_9GOBI</name>
<feature type="compositionally biased region" description="Low complexity" evidence="3">
    <location>
        <begin position="671"/>
        <end position="689"/>
    </location>
</feature>
<comment type="caution">
    <text evidence="4">The sequence shown here is derived from an EMBL/GenBank/DDBJ whole genome shotgun (WGS) entry which is preliminary data.</text>
</comment>
<feature type="region of interest" description="Disordered" evidence="3">
    <location>
        <begin position="208"/>
        <end position="231"/>
    </location>
</feature>
<feature type="region of interest" description="Disordered" evidence="3">
    <location>
        <begin position="278"/>
        <end position="298"/>
    </location>
</feature>
<accession>A0AAW0PF86</accession>
<dbReference type="GO" id="GO:0005737">
    <property type="term" value="C:cytoplasm"/>
    <property type="evidence" value="ECO:0007669"/>
    <property type="project" value="TreeGrafter"/>
</dbReference>
<feature type="compositionally biased region" description="Basic residues" evidence="3">
    <location>
        <begin position="631"/>
        <end position="644"/>
    </location>
</feature>
<feature type="compositionally biased region" description="Basic and acidic residues" evidence="3">
    <location>
        <begin position="47"/>
        <end position="73"/>
    </location>
</feature>
<protein>
    <submittedName>
        <fullName evidence="4">Uncharacterized protein</fullName>
    </submittedName>
</protein>
<feature type="region of interest" description="Disordered" evidence="3">
    <location>
        <begin position="1"/>
        <end position="73"/>
    </location>
</feature>
<gene>
    <name evidence="4" type="ORF">WMY93_007756</name>
</gene>
<keyword evidence="2" id="KW-0175">Coiled coil</keyword>
<dbReference type="PANTHER" id="PTHR15919:SF1">
    <property type="entry name" value="DAPPER HOMOLOG 3"/>
    <property type="match status" value="1"/>
</dbReference>
<dbReference type="Proteomes" id="UP001460270">
    <property type="component" value="Unassembled WGS sequence"/>
</dbReference>
<comment type="similarity">
    <text evidence="1">Belongs to the dapper family.</text>
</comment>
<feature type="compositionally biased region" description="Polar residues" evidence="3">
    <location>
        <begin position="369"/>
        <end position="378"/>
    </location>
</feature>
<dbReference type="GO" id="GO:0090090">
    <property type="term" value="P:negative regulation of canonical Wnt signaling pathway"/>
    <property type="evidence" value="ECO:0007669"/>
    <property type="project" value="TreeGrafter"/>
</dbReference>
<feature type="compositionally biased region" description="Low complexity" evidence="3">
    <location>
        <begin position="491"/>
        <end position="502"/>
    </location>
</feature>
<dbReference type="Pfam" id="PF15268">
    <property type="entry name" value="Dapper"/>
    <property type="match status" value="1"/>
</dbReference>
<feature type="compositionally biased region" description="Polar residues" evidence="3">
    <location>
        <begin position="403"/>
        <end position="421"/>
    </location>
</feature>
<evidence type="ECO:0000256" key="2">
    <source>
        <dbReference type="ARBA" id="ARBA00023054"/>
    </source>
</evidence>
<dbReference type="AlphaFoldDB" id="A0AAW0PF86"/>
<feature type="region of interest" description="Disordered" evidence="3">
    <location>
        <begin position="453"/>
        <end position="721"/>
    </location>
</feature>
<reference evidence="5" key="1">
    <citation type="submission" date="2024-04" db="EMBL/GenBank/DDBJ databases">
        <title>Salinicola lusitanus LLJ914,a marine bacterium isolated from the Okinawa Trough.</title>
        <authorList>
            <person name="Li J."/>
        </authorList>
    </citation>
    <scope>NUCLEOTIDE SEQUENCE [LARGE SCALE GENOMIC DNA]</scope>
</reference>
<feature type="compositionally biased region" description="Polar residues" evidence="3">
    <location>
        <begin position="217"/>
        <end position="226"/>
    </location>
</feature>
<feature type="compositionally biased region" description="Polar residues" evidence="3">
    <location>
        <begin position="593"/>
        <end position="609"/>
    </location>
</feature>
<evidence type="ECO:0000313" key="5">
    <source>
        <dbReference type="Proteomes" id="UP001460270"/>
    </source>
</evidence>
<dbReference type="InterPro" id="IPR024843">
    <property type="entry name" value="Dapper"/>
</dbReference>
<evidence type="ECO:0000313" key="4">
    <source>
        <dbReference type="EMBL" id="KAK7925446.1"/>
    </source>
</evidence>
<feature type="compositionally biased region" description="Basic and acidic residues" evidence="3">
    <location>
        <begin position="533"/>
        <end position="545"/>
    </location>
</feature>
<dbReference type="EMBL" id="JBBPFD010000005">
    <property type="protein sequence ID" value="KAK7925446.1"/>
    <property type="molecule type" value="Genomic_DNA"/>
</dbReference>
<sequence length="758" mass="84129">MVCGLDGSSASDSRGVCTQREPRGEESVLAEEMEQTARKGLSVTVDKASETKLQEDESQGRRRPQSAERRESGYRPEFTLTRNYATRAGPELQTLMQSILVVSKMILRLLKVQDRYQIPFYVLLCCLDSFFANIQTRPILWLTFERLRVCERERESCSIVVIAEPEVLPVSSLQCTPWGIMASLEQHVAQLKVNAEVKLADFPTVLDESQPPAETARSLSAPNGTTDIEPRDTWLSDLARSTLFADALAELKSLEQGQEGNQQAQKAETYIFGLIQRKALPPRPSKPRTSLAPDARAAGVVRQSSLCRKEDQHSPKQPPVQVIAEVPVLVQSQVPDRIPPLAAHNLEQFQGTVYIDEPPPPYHHLPPNVQHQSDSYQKPKQVPVVANRSISLEYPSCRVIPTQVDSSNSEPDSPQNFQGNFSAAVPKPQQLHPPEEHLVNAEYIPAQPCRASTRAYSNHPHHHHNGGKSSGAAKPNRSTYSPERTHHHQEQQPTQSQQSRSRSNTKKCDKNGAARKQGKKASRSQSENSLQRVPEKKYSTVERDGAGSGSGSRGSRGSQSKSKKHGNGNQHGNGNYRRWQSSLELSQDETEQPHGQSHAQAHPNPNQREQCSKRARKSRPTHPSYAYATPNHHHHHHHSHHHHQHLEYQLDSRPVEDYHHHHHHPHAAQGESESSTSEADSPDSSSLSSDSDESGGLVWPQQLPPQLSHPPPAAAAAAAATSGGPLQQKAFVKIKASHALKKKILRFRTGSLKVMTTV</sequence>
<keyword evidence="5" id="KW-1185">Reference proteome</keyword>
<feature type="region of interest" description="Disordered" evidence="3">
    <location>
        <begin position="356"/>
        <end position="379"/>
    </location>
</feature>
<organism evidence="4 5">
    <name type="scientific">Mugilogobius chulae</name>
    <name type="common">yellowstripe goby</name>
    <dbReference type="NCBI Taxonomy" id="88201"/>
    <lineage>
        <taxon>Eukaryota</taxon>
        <taxon>Metazoa</taxon>
        <taxon>Chordata</taxon>
        <taxon>Craniata</taxon>
        <taxon>Vertebrata</taxon>
        <taxon>Euteleostomi</taxon>
        <taxon>Actinopterygii</taxon>
        <taxon>Neopterygii</taxon>
        <taxon>Teleostei</taxon>
        <taxon>Neoteleostei</taxon>
        <taxon>Acanthomorphata</taxon>
        <taxon>Gobiaria</taxon>
        <taxon>Gobiiformes</taxon>
        <taxon>Gobioidei</taxon>
        <taxon>Gobiidae</taxon>
        <taxon>Gobionellinae</taxon>
        <taxon>Mugilogobius</taxon>
    </lineage>
</organism>
<feature type="compositionally biased region" description="Basic and acidic residues" evidence="3">
    <location>
        <begin position="645"/>
        <end position="659"/>
    </location>
</feature>